<dbReference type="GO" id="GO:0016757">
    <property type="term" value="F:glycosyltransferase activity"/>
    <property type="evidence" value="ECO:0007669"/>
    <property type="project" value="InterPro"/>
</dbReference>
<dbReference type="PANTHER" id="PTHR12526">
    <property type="entry name" value="GLYCOSYLTRANSFERASE"/>
    <property type="match status" value="1"/>
</dbReference>
<proteinExistence type="predicted"/>
<reference evidence="2 3" key="1">
    <citation type="journal article" date="2016" name="Nat. Commun.">
        <title>Thousands of microbial genomes shed light on interconnected biogeochemical processes in an aquifer system.</title>
        <authorList>
            <person name="Anantharaman K."/>
            <person name="Brown C.T."/>
            <person name="Hug L.A."/>
            <person name="Sharon I."/>
            <person name="Castelle C.J."/>
            <person name="Probst A.J."/>
            <person name="Thomas B.C."/>
            <person name="Singh A."/>
            <person name="Wilkins M.J."/>
            <person name="Karaoz U."/>
            <person name="Brodie E.L."/>
            <person name="Williams K.H."/>
            <person name="Hubbard S.S."/>
            <person name="Banfield J.F."/>
        </authorList>
    </citation>
    <scope>NUCLEOTIDE SEQUENCE [LARGE SCALE GENOMIC DNA]</scope>
</reference>
<sequence>MNKNNTKILFVINKLSRGGAEGVFIKEAEELSNLGYICEIYTLYPSNFKNLYDTKGYFNLIKKIKKDKITHVYSTLDDANFVAKIARIFTPFKLFCREANETFDKPLKFKIADVVLNFLVYKLVMVAGAVKNSYASYDPFHKSKMVVLYNGVEIQENTDNKKEPNNPIKIIAVGSFTPKKGFEDLITIFKDYVKNKNFVLEIIGNGILFDKISAKIKESEMEDKIKCLGAMDKGLLKNHYTNSDIFVLTSKKEGCPNVLLEAMSFGLAPICFSVGAVPEIIENGLSGIVIAPGDKKSFGEALTSLLNNPQKIIQMGKGAKERVKDRFSFDMHLKKLLNMLELEI</sequence>
<gene>
    <name evidence="2" type="ORF">A2431_02330</name>
</gene>
<evidence type="ECO:0000313" key="2">
    <source>
        <dbReference type="EMBL" id="OHB16224.1"/>
    </source>
</evidence>
<organism evidence="2 3">
    <name type="scientific">Candidatus Zambryskibacteria bacterium RIFOXYC1_FULL_39_10</name>
    <dbReference type="NCBI Taxonomy" id="1802779"/>
    <lineage>
        <taxon>Bacteria</taxon>
        <taxon>Candidatus Zambryskiibacteriota</taxon>
    </lineage>
</organism>
<evidence type="ECO:0000259" key="1">
    <source>
        <dbReference type="Pfam" id="PF00534"/>
    </source>
</evidence>
<dbReference type="PANTHER" id="PTHR12526:SF630">
    <property type="entry name" value="GLYCOSYLTRANSFERASE"/>
    <property type="match status" value="1"/>
</dbReference>
<dbReference type="AlphaFoldDB" id="A0A1G2V3M3"/>
<feature type="domain" description="Glycosyl transferase family 1" evidence="1">
    <location>
        <begin position="155"/>
        <end position="322"/>
    </location>
</feature>
<dbReference type="SUPFAM" id="SSF53756">
    <property type="entry name" value="UDP-Glycosyltransferase/glycogen phosphorylase"/>
    <property type="match status" value="1"/>
</dbReference>
<comment type="caution">
    <text evidence="2">The sequence shown here is derived from an EMBL/GenBank/DDBJ whole genome shotgun (WGS) entry which is preliminary data.</text>
</comment>
<dbReference type="CDD" id="cd03801">
    <property type="entry name" value="GT4_PimA-like"/>
    <property type="match status" value="1"/>
</dbReference>
<dbReference type="InterPro" id="IPR001296">
    <property type="entry name" value="Glyco_trans_1"/>
</dbReference>
<dbReference type="Proteomes" id="UP000177697">
    <property type="component" value="Unassembled WGS sequence"/>
</dbReference>
<accession>A0A1G2V3M3</accession>
<name>A0A1G2V3M3_9BACT</name>
<dbReference type="EMBL" id="MHWW01000003">
    <property type="protein sequence ID" value="OHB16224.1"/>
    <property type="molecule type" value="Genomic_DNA"/>
</dbReference>
<dbReference type="Pfam" id="PF00534">
    <property type="entry name" value="Glycos_transf_1"/>
    <property type="match status" value="1"/>
</dbReference>
<protein>
    <recommendedName>
        <fullName evidence="1">Glycosyl transferase family 1 domain-containing protein</fullName>
    </recommendedName>
</protein>
<dbReference type="Gene3D" id="3.40.50.2000">
    <property type="entry name" value="Glycogen Phosphorylase B"/>
    <property type="match status" value="2"/>
</dbReference>
<evidence type="ECO:0000313" key="3">
    <source>
        <dbReference type="Proteomes" id="UP000177697"/>
    </source>
</evidence>